<name>A0A5C1AC17_9BACT</name>
<feature type="repeat" description="WD" evidence="3">
    <location>
        <begin position="41"/>
        <end position="82"/>
    </location>
</feature>
<keyword evidence="7" id="KW-1185">Reference proteome</keyword>
<dbReference type="InterPro" id="IPR011600">
    <property type="entry name" value="Pept_C14_caspase"/>
</dbReference>
<reference evidence="7" key="1">
    <citation type="submission" date="2019-08" db="EMBL/GenBank/DDBJ databases">
        <title>Limnoglobus roseus gen. nov., sp. nov., a novel freshwater planctomycete with a giant genome from the family Gemmataceae.</title>
        <authorList>
            <person name="Kulichevskaya I.S."/>
            <person name="Naumoff D.G."/>
            <person name="Miroshnikov K."/>
            <person name="Ivanova A."/>
            <person name="Philippov D.A."/>
            <person name="Hakobyan A."/>
            <person name="Rijpstra I.C."/>
            <person name="Sinninghe Damste J.S."/>
            <person name="Liesack W."/>
            <person name="Dedysh S.N."/>
        </authorList>
    </citation>
    <scope>NUCLEOTIDE SEQUENCE [LARGE SCALE GENOMIC DNA]</scope>
    <source>
        <strain evidence="7">PX52</strain>
    </source>
</reference>
<dbReference type="PROSITE" id="PS00678">
    <property type="entry name" value="WD_REPEATS_1"/>
    <property type="match status" value="1"/>
</dbReference>
<dbReference type="SUPFAM" id="SSF82171">
    <property type="entry name" value="DPP6 N-terminal domain-like"/>
    <property type="match status" value="1"/>
</dbReference>
<evidence type="ECO:0000313" key="6">
    <source>
        <dbReference type="EMBL" id="QEL16260.1"/>
    </source>
</evidence>
<dbReference type="Gene3D" id="2.130.10.10">
    <property type="entry name" value="YVTN repeat-like/Quinoprotein amine dehydrogenase"/>
    <property type="match status" value="4"/>
</dbReference>
<gene>
    <name evidence="6" type="ORF">PX52LOC_03200</name>
</gene>
<keyword evidence="4" id="KW-0732">Signal</keyword>
<organism evidence="6 7">
    <name type="scientific">Limnoglobus roseus</name>
    <dbReference type="NCBI Taxonomy" id="2598579"/>
    <lineage>
        <taxon>Bacteria</taxon>
        <taxon>Pseudomonadati</taxon>
        <taxon>Planctomycetota</taxon>
        <taxon>Planctomycetia</taxon>
        <taxon>Gemmatales</taxon>
        <taxon>Gemmataceae</taxon>
        <taxon>Limnoglobus</taxon>
    </lineage>
</organism>
<dbReference type="GO" id="GO:0004197">
    <property type="term" value="F:cysteine-type endopeptidase activity"/>
    <property type="evidence" value="ECO:0007669"/>
    <property type="project" value="InterPro"/>
</dbReference>
<dbReference type="RefSeq" id="WP_149111012.1">
    <property type="nucleotide sequence ID" value="NZ_CP042425.1"/>
</dbReference>
<dbReference type="Gene3D" id="3.40.50.1460">
    <property type="match status" value="1"/>
</dbReference>
<dbReference type="PANTHER" id="PTHR22847:SF637">
    <property type="entry name" value="WD REPEAT DOMAIN 5B"/>
    <property type="match status" value="1"/>
</dbReference>
<dbReference type="PROSITE" id="PS50294">
    <property type="entry name" value="WD_REPEATS_REGION"/>
    <property type="match status" value="1"/>
</dbReference>
<feature type="signal peptide" evidence="4">
    <location>
        <begin position="1"/>
        <end position="20"/>
    </location>
</feature>
<evidence type="ECO:0000256" key="4">
    <source>
        <dbReference type="SAM" id="SignalP"/>
    </source>
</evidence>
<evidence type="ECO:0000256" key="2">
    <source>
        <dbReference type="ARBA" id="ARBA00022737"/>
    </source>
</evidence>
<keyword evidence="2" id="KW-0677">Repeat</keyword>
<dbReference type="SMART" id="SM00320">
    <property type="entry name" value="WD40"/>
    <property type="match status" value="5"/>
</dbReference>
<accession>A0A5C1AC17</accession>
<dbReference type="Proteomes" id="UP000324974">
    <property type="component" value="Chromosome"/>
</dbReference>
<dbReference type="InterPro" id="IPR019775">
    <property type="entry name" value="WD40_repeat_CS"/>
</dbReference>
<dbReference type="OrthoDB" id="248495at2"/>
<keyword evidence="1 3" id="KW-0853">WD repeat</keyword>
<feature type="chain" id="PRO_5022949044" evidence="4">
    <location>
        <begin position="21"/>
        <end position="990"/>
    </location>
</feature>
<dbReference type="KEGG" id="lrs:PX52LOC_03200"/>
<dbReference type="GO" id="GO:0006508">
    <property type="term" value="P:proteolysis"/>
    <property type="evidence" value="ECO:0007669"/>
    <property type="project" value="InterPro"/>
</dbReference>
<dbReference type="PANTHER" id="PTHR22847">
    <property type="entry name" value="WD40 REPEAT PROTEIN"/>
    <property type="match status" value="1"/>
</dbReference>
<evidence type="ECO:0000259" key="5">
    <source>
        <dbReference type="Pfam" id="PF00656"/>
    </source>
</evidence>
<dbReference type="Pfam" id="PF00656">
    <property type="entry name" value="Peptidase_C14"/>
    <property type="match status" value="1"/>
</dbReference>
<dbReference type="InterPro" id="IPR001680">
    <property type="entry name" value="WD40_rpt"/>
</dbReference>
<evidence type="ECO:0000313" key="7">
    <source>
        <dbReference type="Proteomes" id="UP000324974"/>
    </source>
</evidence>
<dbReference type="SUPFAM" id="SSF52129">
    <property type="entry name" value="Caspase-like"/>
    <property type="match status" value="1"/>
</dbReference>
<dbReference type="PROSITE" id="PS50082">
    <property type="entry name" value="WD_REPEATS_2"/>
    <property type="match status" value="1"/>
</dbReference>
<dbReference type="EMBL" id="CP042425">
    <property type="protein sequence ID" value="QEL16260.1"/>
    <property type="molecule type" value="Genomic_DNA"/>
</dbReference>
<evidence type="ECO:0000256" key="1">
    <source>
        <dbReference type="ARBA" id="ARBA00022574"/>
    </source>
</evidence>
<dbReference type="InterPro" id="IPR029030">
    <property type="entry name" value="Caspase-like_dom_sf"/>
</dbReference>
<dbReference type="InterPro" id="IPR015943">
    <property type="entry name" value="WD40/YVTN_repeat-like_dom_sf"/>
</dbReference>
<protein>
    <submittedName>
        <fullName evidence="6">WD-40 repeat protein, beta transducin-like protein</fullName>
    </submittedName>
</protein>
<dbReference type="Pfam" id="PF00400">
    <property type="entry name" value="WD40"/>
    <property type="match status" value="1"/>
</dbReference>
<feature type="domain" description="Peptidase C14 caspase" evidence="5">
    <location>
        <begin position="749"/>
        <end position="976"/>
    </location>
</feature>
<dbReference type="AlphaFoldDB" id="A0A5C1AC17"/>
<proteinExistence type="predicted"/>
<evidence type="ECO:0000256" key="3">
    <source>
        <dbReference type="PROSITE-ProRule" id="PRU00221"/>
    </source>
</evidence>
<sequence>MRSIWITCLLVAFSTVPAVGQDPADEDADATGGRIQLELNPGGHTNVLCRVMYTPDGKTLVTSAEDQTVRVWDAMTGEARDVIRVPGPMVGRSVALSRDGKTLAVAARHRNPPGFDFVVYLLSFPEGKIKRAFNLGSARTVAKPPAAPVLAFSPDGSRLAVGGKTIRFWNTADGTPGAAIDTEDGLGEIAFSPDGRQIVTATTAGCSIRNLTTGKTIPLAGKTHGGRLLAGAVAWSGDGKTVATCTRDGLQLWSPEGQLKRAGDPKVPAYSVSFSANSQRLIALVEGENWREVRLLDTVTGKEVGPGRKNAARARPGYVPVAVALSPDGRTLAQLAENDFGRAIRVSATDEVRHIWRVAPPNWLTTANEVLAGWSSDGGSVSWRAVADPAAWTGPATSFDLVNLEFGPTPVSAPRGAALKQGPLSLEPATDSTIQVLNRGTPASLLELLPKSKIVSSQGRLTLVGPDRAAVVEDVAHGFFLFDTNTGKLVRHRRNAGSVLSILSLAPSPDGRYLLALSTSQILSVFDAKDAALLLNLYVQGREWVIWTPNGGYYAASPGGERLIGWRVQNGADHPPSFYPAEQFRKHLYRPDVIKLVLKTGSVVEAVKAANAANAAGAGADRPVPAGEVAVEKLLPPGVTLAVADDTKLPRVTVSVTARQGCPEQPVKSLKLLVDGRPLAGGQAVVAFPAGQEKARYEATWVVDLPPGKHTLTVLARSKDDTPSVSNTVEPRPVPTAETDRPAVYHVAVGVNAYDQPKLALKAARGDAEQLAAGVTAAAKGGTAYQARSTALLVDKAATRAAVFQAIDDVRRAGPRPSDLFVLSFAGHGVRDGGEFFLLTREADPASPAALAKTAIAGAELAKKLADFPCQTVLLLDACHAGAVGTLRPGSDDAARALSDVDVRVAVMCAALGHESAIERNGAGLFTAAVVRALRHDPDAFYDRATGELNVYHLQAFVYQEVTKASDGKQTPYLKMPLAQPAFTLAKFPK</sequence>